<dbReference type="InterPro" id="IPR026103">
    <property type="entry name" value="HARBI1_animal"/>
</dbReference>
<evidence type="ECO:0000259" key="13">
    <source>
        <dbReference type="Pfam" id="PF13359"/>
    </source>
</evidence>
<evidence type="ECO:0000256" key="5">
    <source>
        <dbReference type="ARBA" id="ARBA00015519"/>
    </source>
</evidence>
<dbReference type="GO" id="GO:0016787">
    <property type="term" value="F:hydrolase activity"/>
    <property type="evidence" value="ECO:0007669"/>
    <property type="project" value="UniProtKB-KW"/>
</dbReference>
<dbReference type="PANTHER" id="PTHR22930:SF286">
    <property type="entry name" value="NUCLEASE HARBI1"/>
    <property type="match status" value="1"/>
</dbReference>
<evidence type="ECO:0000256" key="1">
    <source>
        <dbReference type="ARBA" id="ARBA00001968"/>
    </source>
</evidence>
<evidence type="ECO:0000256" key="2">
    <source>
        <dbReference type="ARBA" id="ARBA00004123"/>
    </source>
</evidence>
<keyword evidence="9" id="KW-0378">Hydrolase</keyword>
<evidence type="ECO:0000256" key="10">
    <source>
        <dbReference type="ARBA" id="ARBA00023242"/>
    </source>
</evidence>
<dbReference type="Proteomes" id="UP000271974">
    <property type="component" value="Unassembled WGS sequence"/>
</dbReference>
<dbReference type="InterPro" id="IPR027806">
    <property type="entry name" value="HARBI1_dom"/>
</dbReference>
<evidence type="ECO:0000256" key="3">
    <source>
        <dbReference type="ARBA" id="ARBA00004496"/>
    </source>
</evidence>
<comment type="function">
    <text evidence="12">Transposase-derived protein that may have nuclease activity. Does not have transposase activity.</text>
</comment>
<comment type="similarity">
    <text evidence="4">Belongs to the HARBI1 family.</text>
</comment>
<organism evidence="14 15">
    <name type="scientific">Elysia chlorotica</name>
    <name type="common">Eastern emerald elysia</name>
    <name type="synonym">Sea slug</name>
    <dbReference type="NCBI Taxonomy" id="188477"/>
    <lineage>
        <taxon>Eukaryota</taxon>
        <taxon>Metazoa</taxon>
        <taxon>Spiralia</taxon>
        <taxon>Lophotrochozoa</taxon>
        <taxon>Mollusca</taxon>
        <taxon>Gastropoda</taxon>
        <taxon>Heterobranchia</taxon>
        <taxon>Euthyneura</taxon>
        <taxon>Panpulmonata</taxon>
        <taxon>Sacoglossa</taxon>
        <taxon>Placobranchoidea</taxon>
        <taxon>Plakobranchidae</taxon>
        <taxon>Elysia</taxon>
    </lineage>
</organism>
<dbReference type="AlphaFoldDB" id="A0A3S1BX92"/>
<evidence type="ECO:0000256" key="6">
    <source>
        <dbReference type="ARBA" id="ARBA00022490"/>
    </source>
</evidence>
<reference evidence="14 15" key="1">
    <citation type="submission" date="2019-01" db="EMBL/GenBank/DDBJ databases">
        <title>A draft genome assembly of the solar-powered sea slug Elysia chlorotica.</title>
        <authorList>
            <person name="Cai H."/>
            <person name="Li Q."/>
            <person name="Fang X."/>
            <person name="Li J."/>
            <person name="Curtis N.E."/>
            <person name="Altenburger A."/>
            <person name="Shibata T."/>
            <person name="Feng M."/>
            <person name="Maeda T."/>
            <person name="Schwartz J.A."/>
            <person name="Shigenobu S."/>
            <person name="Lundholm N."/>
            <person name="Nishiyama T."/>
            <person name="Yang H."/>
            <person name="Hasebe M."/>
            <person name="Li S."/>
            <person name="Pierce S.K."/>
            <person name="Wang J."/>
        </authorList>
    </citation>
    <scope>NUCLEOTIDE SEQUENCE [LARGE SCALE GENOMIC DNA]</scope>
    <source>
        <strain evidence="14">EC2010</strain>
        <tissue evidence="14">Whole organism of an adult</tissue>
    </source>
</reference>
<dbReference type="InterPro" id="IPR045249">
    <property type="entry name" value="HARBI1-like"/>
</dbReference>
<evidence type="ECO:0000313" key="14">
    <source>
        <dbReference type="EMBL" id="RUS91083.1"/>
    </source>
</evidence>
<name>A0A3S1BX92_ELYCH</name>
<sequence>MADEVEPLLMPEGERGGVLPVILQVCLTLRYLITGNFQDAVGEMIGVSQSTVSRTVRKVLDIFLVLVPRYIRAPTQQEANFQKRLFSEMAGFPGVFACIDGTHVRIQRPRDDEADYVNRKNFHSLNVQIVCNSDMLIMDCVARHPGSAHDARILRESNLFAAMEGQPRQLQGLILGDSGYPVREWLMTPFLQPSNAQQEAFNLAHRQTRVTVERCVGVLKRRFHSLHTELRLEPAVASRVVYACCMLHNKATMLGLNDDEPIDEGCHPYSRC</sequence>
<dbReference type="STRING" id="188477.A0A3S1BX92"/>
<protein>
    <recommendedName>
        <fullName evidence="5">Putative nuclease HARBI1</fullName>
    </recommendedName>
    <alternativeName>
        <fullName evidence="11">Harbinger transposase-derived nuclease</fullName>
    </alternativeName>
</protein>
<keyword evidence="7" id="KW-0540">Nuclease</keyword>
<dbReference type="GO" id="GO:0005737">
    <property type="term" value="C:cytoplasm"/>
    <property type="evidence" value="ECO:0007669"/>
    <property type="project" value="UniProtKB-SubCell"/>
</dbReference>
<dbReference type="EMBL" id="RQTK01000018">
    <property type="protein sequence ID" value="RUS91083.1"/>
    <property type="molecule type" value="Genomic_DNA"/>
</dbReference>
<keyword evidence="8" id="KW-0479">Metal-binding</keyword>
<accession>A0A3S1BX92</accession>
<gene>
    <name evidence="14" type="ORF">EGW08_001108</name>
</gene>
<proteinExistence type="inferred from homology"/>
<keyword evidence="6" id="KW-0963">Cytoplasm</keyword>
<dbReference type="Pfam" id="PF13359">
    <property type="entry name" value="DDE_Tnp_4"/>
    <property type="match status" value="1"/>
</dbReference>
<comment type="caution">
    <text evidence="14">The sequence shown here is derived from an EMBL/GenBank/DDBJ whole genome shotgun (WGS) entry which is preliminary data.</text>
</comment>
<dbReference type="GO" id="GO:0004518">
    <property type="term" value="F:nuclease activity"/>
    <property type="evidence" value="ECO:0007669"/>
    <property type="project" value="UniProtKB-KW"/>
</dbReference>
<dbReference type="GO" id="GO:0046872">
    <property type="term" value="F:metal ion binding"/>
    <property type="evidence" value="ECO:0007669"/>
    <property type="project" value="UniProtKB-KW"/>
</dbReference>
<dbReference type="GO" id="GO:0005634">
    <property type="term" value="C:nucleus"/>
    <property type="evidence" value="ECO:0007669"/>
    <property type="project" value="UniProtKB-SubCell"/>
</dbReference>
<keyword evidence="10" id="KW-0539">Nucleus</keyword>
<feature type="domain" description="DDE Tnp4" evidence="13">
    <location>
        <begin position="99"/>
        <end position="249"/>
    </location>
</feature>
<evidence type="ECO:0000256" key="11">
    <source>
        <dbReference type="ARBA" id="ARBA00030126"/>
    </source>
</evidence>
<evidence type="ECO:0000256" key="8">
    <source>
        <dbReference type="ARBA" id="ARBA00022723"/>
    </source>
</evidence>
<comment type="subcellular location">
    <subcellularLocation>
        <location evidence="3">Cytoplasm</location>
    </subcellularLocation>
    <subcellularLocation>
        <location evidence="2">Nucleus</location>
    </subcellularLocation>
</comment>
<dbReference type="OrthoDB" id="6148875at2759"/>
<comment type="cofactor">
    <cofactor evidence="1">
        <name>a divalent metal cation</name>
        <dbReference type="ChEBI" id="CHEBI:60240"/>
    </cofactor>
</comment>
<evidence type="ECO:0000256" key="4">
    <source>
        <dbReference type="ARBA" id="ARBA00006958"/>
    </source>
</evidence>
<evidence type="ECO:0000256" key="7">
    <source>
        <dbReference type="ARBA" id="ARBA00022722"/>
    </source>
</evidence>
<evidence type="ECO:0000256" key="9">
    <source>
        <dbReference type="ARBA" id="ARBA00022801"/>
    </source>
</evidence>
<keyword evidence="15" id="KW-1185">Reference proteome</keyword>
<evidence type="ECO:0000313" key="15">
    <source>
        <dbReference type="Proteomes" id="UP000271974"/>
    </source>
</evidence>
<dbReference type="PANTHER" id="PTHR22930">
    <property type="match status" value="1"/>
</dbReference>
<dbReference type="PRINTS" id="PR02086">
    <property type="entry name" value="PUTNUCHARBI1"/>
</dbReference>
<evidence type="ECO:0000256" key="12">
    <source>
        <dbReference type="ARBA" id="ARBA00045850"/>
    </source>
</evidence>